<dbReference type="AlphaFoldDB" id="A0A0V0Z2M1"/>
<dbReference type="Proteomes" id="UP000054653">
    <property type="component" value="Unassembled WGS sequence"/>
</dbReference>
<dbReference type="STRING" id="45882.A0A0V0Z2M1"/>
<name>A0A0V0Z2M1_TRIBR</name>
<evidence type="ECO:0008006" key="3">
    <source>
        <dbReference type="Google" id="ProtNLM"/>
    </source>
</evidence>
<evidence type="ECO:0000313" key="1">
    <source>
        <dbReference type="EMBL" id="KRY06563.1"/>
    </source>
</evidence>
<keyword evidence="2" id="KW-1185">Reference proteome</keyword>
<evidence type="ECO:0000313" key="2">
    <source>
        <dbReference type="Proteomes" id="UP000054653"/>
    </source>
</evidence>
<dbReference type="EMBL" id="JYDI01004423">
    <property type="protein sequence ID" value="KRY06563.1"/>
    <property type="molecule type" value="Genomic_DNA"/>
</dbReference>
<accession>A0A0V0Z2M1</accession>
<organism evidence="1 2">
    <name type="scientific">Trichinella britovi</name>
    <name type="common">Parasitic roundworm</name>
    <dbReference type="NCBI Taxonomy" id="45882"/>
    <lineage>
        <taxon>Eukaryota</taxon>
        <taxon>Metazoa</taxon>
        <taxon>Ecdysozoa</taxon>
        <taxon>Nematoda</taxon>
        <taxon>Enoplea</taxon>
        <taxon>Dorylaimia</taxon>
        <taxon>Trichinellida</taxon>
        <taxon>Trichinellidae</taxon>
        <taxon>Trichinella</taxon>
    </lineage>
</organism>
<comment type="caution">
    <text evidence="1">The sequence shown here is derived from an EMBL/GenBank/DDBJ whole genome shotgun (WGS) entry which is preliminary data.</text>
</comment>
<gene>
    <name evidence="1" type="ORF">T03_2345</name>
</gene>
<protein>
    <recommendedName>
        <fullName evidence="3">Apple domain-containing protein</fullName>
    </recommendedName>
</protein>
<proteinExistence type="predicted"/>
<sequence length="76" mass="9056">MYSFEEEVEENVNKINAVKLKATAEICIVERHPFSENFLLKRIGVLFLNSLELCLAHCRKRFAFYYDKINHCRVEM</sequence>
<reference evidence="1 2" key="1">
    <citation type="submission" date="2015-01" db="EMBL/GenBank/DDBJ databases">
        <title>Evolution of Trichinella species and genotypes.</title>
        <authorList>
            <person name="Korhonen P.K."/>
            <person name="Edoardo P."/>
            <person name="Giuseppe L.R."/>
            <person name="Gasser R.B."/>
        </authorList>
    </citation>
    <scope>NUCLEOTIDE SEQUENCE [LARGE SCALE GENOMIC DNA]</scope>
    <source>
        <strain evidence="1">ISS120</strain>
    </source>
</reference>